<keyword evidence="1" id="KW-0472">Membrane</keyword>
<organism evidence="2 3">
    <name type="scientific">Pseudolycoriella hygida</name>
    <dbReference type="NCBI Taxonomy" id="35572"/>
    <lineage>
        <taxon>Eukaryota</taxon>
        <taxon>Metazoa</taxon>
        <taxon>Ecdysozoa</taxon>
        <taxon>Arthropoda</taxon>
        <taxon>Hexapoda</taxon>
        <taxon>Insecta</taxon>
        <taxon>Pterygota</taxon>
        <taxon>Neoptera</taxon>
        <taxon>Endopterygota</taxon>
        <taxon>Diptera</taxon>
        <taxon>Nematocera</taxon>
        <taxon>Sciaroidea</taxon>
        <taxon>Sciaridae</taxon>
        <taxon>Pseudolycoriella</taxon>
    </lineage>
</organism>
<reference evidence="2" key="1">
    <citation type="submission" date="2022-07" db="EMBL/GenBank/DDBJ databases">
        <authorList>
            <person name="Trinca V."/>
            <person name="Uliana J.V.C."/>
            <person name="Torres T.T."/>
            <person name="Ward R.J."/>
            <person name="Monesi N."/>
        </authorList>
    </citation>
    <scope>NUCLEOTIDE SEQUENCE</scope>
    <source>
        <strain evidence="2">HSMRA1968</strain>
        <tissue evidence="2">Whole embryos</tissue>
    </source>
</reference>
<keyword evidence="3" id="KW-1185">Reference proteome</keyword>
<dbReference type="Proteomes" id="UP001151699">
    <property type="component" value="Chromosome B"/>
</dbReference>
<evidence type="ECO:0000313" key="3">
    <source>
        <dbReference type="Proteomes" id="UP001151699"/>
    </source>
</evidence>
<comment type="caution">
    <text evidence="2">The sequence shown here is derived from an EMBL/GenBank/DDBJ whole genome shotgun (WGS) entry which is preliminary data.</text>
</comment>
<feature type="transmembrane region" description="Helical" evidence="1">
    <location>
        <begin position="48"/>
        <end position="66"/>
    </location>
</feature>
<evidence type="ECO:0000256" key="1">
    <source>
        <dbReference type="SAM" id="Phobius"/>
    </source>
</evidence>
<protein>
    <submittedName>
        <fullName evidence="2">Uncharacterized protein</fullName>
    </submittedName>
</protein>
<dbReference type="AlphaFoldDB" id="A0A9Q0S335"/>
<keyword evidence="1" id="KW-1133">Transmembrane helix</keyword>
<name>A0A9Q0S335_9DIPT</name>
<dbReference type="EMBL" id="WJQU01000002">
    <property type="protein sequence ID" value="KAJ6641755.1"/>
    <property type="molecule type" value="Genomic_DNA"/>
</dbReference>
<accession>A0A9Q0S335</accession>
<evidence type="ECO:0000313" key="2">
    <source>
        <dbReference type="EMBL" id="KAJ6641755.1"/>
    </source>
</evidence>
<sequence length="113" mass="13209">MFSDCEPDKFFETFTKFYSNFTLKMSSFLVMVTLVVLTWWVVRWFLKLMLSLAWLITAVIIAMYIFPKMLEGNLDDILLTFGNVAYKLLGQFVSTATIVAFYITYPNLNIIRC</sequence>
<keyword evidence="1" id="KW-0812">Transmembrane</keyword>
<gene>
    <name evidence="2" type="ORF">Bhyg_06695</name>
</gene>
<feature type="transmembrane region" description="Helical" evidence="1">
    <location>
        <begin position="21"/>
        <end position="41"/>
    </location>
</feature>
<proteinExistence type="predicted"/>
<feature type="transmembrane region" description="Helical" evidence="1">
    <location>
        <begin position="86"/>
        <end position="105"/>
    </location>
</feature>